<dbReference type="GO" id="GO:0008270">
    <property type="term" value="F:zinc ion binding"/>
    <property type="evidence" value="ECO:0007669"/>
    <property type="project" value="UniProtKB-KW"/>
</dbReference>
<keyword evidence="2" id="KW-0479">Metal-binding</keyword>
<evidence type="ECO:0000313" key="6">
    <source>
        <dbReference type="EMBL" id="KAJ1364006.1"/>
    </source>
</evidence>
<protein>
    <recommendedName>
        <fullName evidence="4">Histone acetyltransferase</fullName>
        <ecNumber evidence="4">2.3.1.48</ecNumber>
    </recommendedName>
</protein>
<dbReference type="InterPro" id="IPR016181">
    <property type="entry name" value="Acyl_CoA_acyltransferase"/>
</dbReference>
<dbReference type="GO" id="GO:0000785">
    <property type="term" value="C:chromatin"/>
    <property type="evidence" value="ECO:0007669"/>
    <property type="project" value="TreeGrafter"/>
</dbReference>
<evidence type="ECO:0000256" key="3">
    <source>
        <dbReference type="ARBA" id="ARBA00022833"/>
    </source>
</evidence>
<evidence type="ECO:0000256" key="4">
    <source>
        <dbReference type="RuleBase" id="RU361211"/>
    </source>
</evidence>
<comment type="subcellular location">
    <subcellularLocation>
        <location evidence="4">Nucleus</location>
    </subcellularLocation>
</comment>
<comment type="similarity">
    <text evidence="4">Belongs to the MYST (SAS/MOZ) family.</text>
</comment>
<dbReference type="AlphaFoldDB" id="A0AAD5N9M8"/>
<dbReference type="GO" id="GO:0003682">
    <property type="term" value="F:chromatin binding"/>
    <property type="evidence" value="ECO:0007669"/>
    <property type="project" value="TreeGrafter"/>
</dbReference>
<feature type="domain" description="MYST-type HAT" evidence="5">
    <location>
        <begin position="1"/>
        <end position="293"/>
    </location>
</feature>
<sequence length="324" mass="38176">MLHPVLRGRLRVHASLYTSHRKISGNMRLPHRLWTIFDTRLICETENALVVLLHLVRRCIPISKTIFPYLKWMEDRKDWMYRKRVVAKRCLCGVEKVRASVLSREVEPLVFYVHTTFRDGGYRPVGYFSRQMQFVSNNFSCICVFPCYHRRGGTFLVDFICITILLSTFNFGDTMSGLLGIENGLERPLSEQRSCLWQVLARKTDSANQFESEEGSLRGFFFKNRWSDKARAVSESRREHRKIAIVRDRREAEKKVTRYIEERAKPTLLATNDLVVTSFKERLIEEATVGWASLNKSFQWCQQIYLRETLIYCESLLFCWFLTV</sequence>
<accession>A0AAD5N9M8</accession>
<comment type="caution">
    <text evidence="6">The sequence shown here is derived from an EMBL/GenBank/DDBJ whole genome shotgun (WGS) entry which is preliminary data.</text>
</comment>
<dbReference type="GO" id="GO:0003712">
    <property type="term" value="F:transcription coregulator activity"/>
    <property type="evidence" value="ECO:0007669"/>
    <property type="project" value="TreeGrafter"/>
</dbReference>
<dbReference type="EMBL" id="JAHQIW010004846">
    <property type="protein sequence ID" value="KAJ1364006.1"/>
    <property type="molecule type" value="Genomic_DNA"/>
</dbReference>
<evidence type="ECO:0000256" key="1">
    <source>
        <dbReference type="ARBA" id="ARBA00022679"/>
    </source>
</evidence>
<dbReference type="Gene3D" id="3.40.630.30">
    <property type="match status" value="1"/>
</dbReference>
<dbReference type="EC" id="2.3.1.48" evidence="4"/>
<organism evidence="6 7">
    <name type="scientific">Parelaphostrongylus tenuis</name>
    <name type="common">Meningeal worm</name>
    <dbReference type="NCBI Taxonomy" id="148309"/>
    <lineage>
        <taxon>Eukaryota</taxon>
        <taxon>Metazoa</taxon>
        <taxon>Ecdysozoa</taxon>
        <taxon>Nematoda</taxon>
        <taxon>Chromadorea</taxon>
        <taxon>Rhabditida</taxon>
        <taxon>Rhabditina</taxon>
        <taxon>Rhabditomorpha</taxon>
        <taxon>Strongyloidea</taxon>
        <taxon>Metastrongylidae</taxon>
        <taxon>Parelaphostrongylus</taxon>
    </lineage>
</organism>
<dbReference type="InterPro" id="IPR050603">
    <property type="entry name" value="MYST_HAT"/>
</dbReference>
<dbReference type="InterPro" id="IPR002717">
    <property type="entry name" value="HAT_MYST-type"/>
</dbReference>
<evidence type="ECO:0000313" key="7">
    <source>
        <dbReference type="Proteomes" id="UP001196413"/>
    </source>
</evidence>
<keyword evidence="3" id="KW-0862">Zinc</keyword>
<comment type="catalytic activity">
    <reaction evidence="4">
        <text>L-lysyl-[protein] + acetyl-CoA = N(6)-acetyl-L-lysyl-[protein] + CoA + H(+)</text>
        <dbReference type="Rhea" id="RHEA:45948"/>
        <dbReference type="Rhea" id="RHEA-COMP:9752"/>
        <dbReference type="Rhea" id="RHEA-COMP:10731"/>
        <dbReference type="ChEBI" id="CHEBI:15378"/>
        <dbReference type="ChEBI" id="CHEBI:29969"/>
        <dbReference type="ChEBI" id="CHEBI:57287"/>
        <dbReference type="ChEBI" id="CHEBI:57288"/>
        <dbReference type="ChEBI" id="CHEBI:61930"/>
        <dbReference type="EC" id="2.3.1.48"/>
    </reaction>
</comment>
<dbReference type="GO" id="GO:0004402">
    <property type="term" value="F:histone acetyltransferase activity"/>
    <property type="evidence" value="ECO:0007669"/>
    <property type="project" value="InterPro"/>
</dbReference>
<keyword evidence="4" id="KW-0539">Nucleus</keyword>
<keyword evidence="2" id="KW-0863">Zinc-finger</keyword>
<evidence type="ECO:0000259" key="5">
    <source>
        <dbReference type="PROSITE" id="PS51726"/>
    </source>
</evidence>
<proteinExistence type="inferred from homology"/>
<evidence type="ECO:0000256" key="2">
    <source>
        <dbReference type="ARBA" id="ARBA00022771"/>
    </source>
</evidence>
<name>A0AAD5N9M8_PARTN</name>
<dbReference type="Pfam" id="PF01853">
    <property type="entry name" value="MOZ_SAS"/>
    <property type="match status" value="1"/>
</dbReference>
<dbReference type="GO" id="GO:0006357">
    <property type="term" value="P:regulation of transcription by RNA polymerase II"/>
    <property type="evidence" value="ECO:0007669"/>
    <property type="project" value="TreeGrafter"/>
</dbReference>
<dbReference type="PROSITE" id="PS51726">
    <property type="entry name" value="MYST_HAT"/>
    <property type="match status" value="1"/>
</dbReference>
<gene>
    <name evidence="6" type="ORF">KIN20_023989</name>
</gene>
<dbReference type="PANTHER" id="PTHR10615">
    <property type="entry name" value="HISTONE ACETYLTRANSFERASE"/>
    <property type="match status" value="1"/>
</dbReference>
<dbReference type="Proteomes" id="UP001196413">
    <property type="component" value="Unassembled WGS sequence"/>
</dbReference>
<keyword evidence="1" id="KW-0808">Transferase</keyword>
<dbReference type="SUPFAM" id="SSF55729">
    <property type="entry name" value="Acyl-CoA N-acyltransferases (Nat)"/>
    <property type="match status" value="1"/>
</dbReference>
<dbReference type="PANTHER" id="PTHR10615:SF161">
    <property type="entry name" value="HISTONE ACETYLTRANSFERASE KAT7"/>
    <property type="match status" value="1"/>
</dbReference>
<dbReference type="GO" id="GO:0005634">
    <property type="term" value="C:nucleus"/>
    <property type="evidence" value="ECO:0007669"/>
    <property type="project" value="UniProtKB-SubCell"/>
</dbReference>
<reference evidence="6" key="1">
    <citation type="submission" date="2021-06" db="EMBL/GenBank/DDBJ databases">
        <title>Parelaphostrongylus tenuis whole genome reference sequence.</title>
        <authorList>
            <person name="Garwood T.J."/>
            <person name="Larsen P.A."/>
            <person name="Fountain-Jones N.M."/>
            <person name="Garbe J.R."/>
            <person name="Macchietto M.G."/>
            <person name="Kania S.A."/>
            <person name="Gerhold R.W."/>
            <person name="Richards J.E."/>
            <person name="Wolf T.M."/>
        </authorList>
    </citation>
    <scope>NUCLEOTIDE SEQUENCE</scope>
    <source>
        <strain evidence="6">MNPRO001-30</strain>
        <tissue evidence="6">Meninges</tissue>
    </source>
</reference>
<keyword evidence="7" id="KW-1185">Reference proteome</keyword>